<dbReference type="Pfam" id="PF01417">
    <property type="entry name" value="ENTH"/>
    <property type="match status" value="1"/>
</dbReference>
<dbReference type="GO" id="GO:0030125">
    <property type="term" value="C:clathrin vesicle coat"/>
    <property type="evidence" value="ECO:0007669"/>
    <property type="project" value="TreeGrafter"/>
</dbReference>
<dbReference type="FunFam" id="1.25.40.90:FF:000006">
    <property type="entry name" value="Clathrin interactor 1"/>
    <property type="match status" value="1"/>
</dbReference>
<dbReference type="GO" id="GO:0030276">
    <property type="term" value="F:clathrin binding"/>
    <property type="evidence" value="ECO:0007669"/>
    <property type="project" value="TreeGrafter"/>
</dbReference>
<evidence type="ECO:0000256" key="3">
    <source>
        <dbReference type="ARBA" id="ARBA00023329"/>
    </source>
</evidence>
<sequence>MEKLQAVDWRGLYKSATNTVKKYAKNMSELEIQVWGPHGSVMNDIAEASYDPESYRQIMSVIGRRLKEEGENWRMCYKALLLLEFLIKHGPARIAQDVQSSQGVLERLTRFQFKDPNGRDHGQNVRHRAAEVRALIGDPEALRVEREKARANRQKYTGVSADDMRSGVRSFGGGGYGNSNAARPSSGLSSERPNIVAGASSWVPTLEPAGGRHSTLAGTSFNREPESTAMSFSSQPSLRGSDAGDLADSSHVIMRRGGRAEPAPLRSVSEDEALAATRARIEALRVSGDQAARLPTEETGGQRKRLTDVKVNPKIAASLGLKIVQAPPKAAAPAPAATQVHATAAPAAAAAPPPAPADLIGNLLEDPEPVRAAPEPASAGQVDFFSQVAAPEPAAPTLAATPAAAPAAAGWDAFGAPAPAPESSASGRGALPEDMFSALSSPKTTSPVNQSSANTFEAMLGAGGYGTGAAHSRAPLQNGAAPIAPKPDPFADLFK</sequence>
<organism evidence="6 7">
    <name type="scientific">Prototheca wickerhamii</name>
    <dbReference type="NCBI Taxonomy" id="3111"/>
    <lineage>
        <taxon>Eukaryota</taxon>
        <taxon>Viridiplantae</taxon>
        <taxon>Chlorophyta</taxon>
        <taxon>core chlorophytes</taxon>
        <taxon>Trebouxiophyceae</taxon>
        <taxon>Chlorellales</taxon>
        <taxon>Chlorellaceae</taxon>
        <taxon>Prototheca</taxon>
    </lineage>
</organism>
<reference evidence="6" key="1">
    <citation type="submission" date="2021-01" db="EMBL/GenBank/DDBJ databases">
        <authorList>
            <person name="Eckstrom K.M.E."/>
        </authorList>
    </citation>
    <scope>NUCLEOTIDE SEQUENCE</scope>
    <source>
        <strain evidence="6">UVCC 0001</strain>
    </source>
</reference>
<evidence type="ECO:0000256" key="4">
    <source>
        <dbReference type="SAM" id="MobiDB-lite"/>
    </source>
</evidence>
<dbReference type="EMBL" id="JASFZW010000003">
    <property type="protein sequence ID" value="KAK2079345.1"/>
    <property type="molecule type" value="Genomic_DNA"/>
</dbReference>
<dbReference type="GO" id="GO:0006897">
    <property type="term" value="P:endocytosis"/>
    <property type="evidence" value="ECO:0007669"/>
    <property type="project" value="TreeGrafter"/>
</dbReference>
<feature type="compositionally biased region" description="Polar residues" evidence="4">
    <location>
        <begin position="178"/>
        <end position="192"/>
    </location>
</feature>
<evidence type="ECO:0000256" key="1">
    <source>
        <dbReference type="ARBA" id="ARBA00004132"/>
    </source>
</evidence>
<dbReference type="InterPro" id="IPR013809">
    <property type="entry name" value="ENTH"/>
</dbReference>
<keyword evidence="7" id="KW-1185">Reference proteome</keyword>
<dbReference type="PANTHER" id="PTHR12276:SF45">
    <property type="entry name" value="CLATHRIN INTERACTOR 1"/>
    <property type="match status" value="1"/>
</dbReference>
<dbReference type="SUPFAM" id="SSF48464">
    <property type="entry name" value="ENTH/VHS domain"/>
    <property type="match status" value="1"/>
</dbReference>
<dbReference type="SMART" id="SM00273">
    <property type="entry name" value="ENTH"/>
    <property type="match status" value="1"/>
</dbReference>
<dbReference type="GO" id="GO:0005768">
    <property type="term" value="C:endosome"/>
    <property type="evidence" value="ECO:0007669"/>
    <property type="project" value="TreeGrafter"/>
</dbReference>
<dbReference type="Gene3D" id="1.25.40.90">
    <property type="match status" value="1"/>
</dbReference>
<feature type="compositionally biased region" description="Polar residues" evidence="4">
    <location>
        <begin position="438"/>
        <end position="455"/>
    </location>
</feature>
<protein>
    <recommendedName>
        <fullName evidence="5">ENTH domain-containing protein</fullName>
    </recommendedName>
</protein>
<evidence type="ECO:0000313" key="6">
    <source>
        <dbReference type="EMBL" id="KAK2079345.1"/>
    </source>
</evidence>
<dbReference type="PROSITE" id="PS50942">
    <property type="entry name" value="ENTH"/>
    <property type="match status" value="1"/>
</dbReference>
<feature type="compositionally biased region" description="Polar residues" evidence="4">
    <location>
        <begin position="216"/>
        <end position="238"/>
    </location>
</feature>
<dbReference type="GO" id="GO:0005886">
    <property type="term" value="C:plasma membrane"/>
    <property type="evidence" value="ECO:0007669"/>
    <property type="project" value="TreeGrafter"/>
</dbReference>
<feature type="domain" description="ENTH" evidence="5">
    <location>
        <begin position="12"/>
        <end position="146"/>
    </location>
</feature>
<name>A0AAD9ILE9_PROWI</name>
<feature type="region of interest" description="Disordered" evidence="4">
    <location>
        <begin position="170"/>
        <end position="245"/>
    </location>
</feature>
<evidence type="ECO:0000259" key="5">
    <source>
        <dbReference type="PROSITE" id="PS50942"/>
    </source>
</evidence>
<proteinExistence type="inferred from homology"/>
<comment type="caution">
    <text evidence="6">The sequence shown here is derived from an EMBL/GenBank/DDBJ whole genome shotgun (WGS) entry which is preliminary data.</text>
</comment>
<keyword evidence="3" id="KW-0968">Cytoplasmic vesicle</keyword>
<gene>
    <name evidence="6" type="ORF">QBZ16_003036</name>
</gene>
<feature type="region of interest" description="Disordered" evidence="4">
    <location>
        <begin position="415"/>
        <end position="495"/>
    </location>
</feature>
<dbReference type="CDD" id="cd03571">
    <property type="entry name" value="ENTH"/>
    <property type="match status" value="1"/>
</dbReference>
<comment type="subcellular location">
    <subcellularLocation>
        <location evidence="1">Cytoplasmic vesicle</location>
        <location evidence="1">Clathrin-coated vesicle</location>
    </subcellularLocation>
</comment>
<feature type="compositionally biased region" description="Low complexity" evidence="4">
    <location>
        <begin position="415"/>
        <end position="430"/>
    </location>
</feature>
<dbReference type="GO" id="GO:0005543">
    <property type="term" value="F:phospholipid binding"/>
    <property type="evidence" value="ECO:0007669"/>
    <property type="project" value="TreeGrafter"/>
</dbReference>
<evidence type="ECO:0000256" key="2">
    <source>
        <dbReference type="ARBA" id="ARBA00010130"/>
    </source>
</evidence>
<evidence type="ECO:0000313" key="7">
    <source>
        <dbReference type="Proteomes" id="UP001255856"/>
    </source>
</evidence>
<dbReference type="AlphaFoldDB" id="A0AAD9ILE9"/>
<dbReference type="PANTHER" id="PTHR12276">
    <property type="entry name" value="EPSIN/ENT-RELATED"/>
    <property type="match status" value="1"/>
</dbReference>
<comment type="similarity">
    <text evidence="2">Belongs to the epsin family.</text>
</comment>
<dbReference type="InterPro" id="IPR008942">
    <property type="entry name" value="ENTH_VHS"/>
</dbReference>
<dbReference type="Proteomes" id="UP001255856">
    <property type="component" value="Unassembled WGS sequence"/>
</dbReference>
<accession>A0AAD9ILE9</accession>